<dbReference type="SUPFAM" id="SSF56059">
    <property type="entry name" value="Glutathione synthetase ATP-binding domain-like"/>
    <property type="match status" value="1"/>
</dbReference>
<sequence>MKMIYFDGISGRWFHQTDQASFVWGKENKEISYSANTFSTCGFRVKNTAYNKIGPLIGVLTSPSVLNRMNDQPHQNILSLHQIVQKHGGLLVLFSLNNVTTSFIEGLIYNRGISQWESAILPFPDIIYNRYPNRKKEQTLLFQQQLTQLKKHQIPIINERFFSKWDVHQLFSNHPFLKTHVPYTTLFQGFDDLQSMLEDYHYVYIKPIHSSKGRGMASLTLQENGMIIYQDHQRTKLFPTLLELAKNTLTGYEGHLILQEGIKSQTHNGNRFDIRLLAHKSRDQYIVSGIGIRQSLAQPLTTHVVNGGQILPIDQVQKHVDFNRLQQIAQASGEALSKGYNLIGEFSLDIVPSLHHHYYVLEANAKPMIFDEEDIQESGSRNLYKLFCELTGFSP</sequence>
<dbReference type="Pfam" id="PF14398">
    <property type="entry name" value="ATPgrasp_YheCD"/>
    <property type="match status" value="1"/>
</dbReference>
<dbReference type="PATRIC" id="fig|284581.3.peg.1319"/>
<dbReference type="RefSeq" id="WP_053400718.1">
    <property type="nucleotide sequence ID" value="NZ_LILC01000010.1"/>
</dbReference>
<comment type="caution">
    <text evidence="1">The sequence shown here is derived from an EMBL/GenBank/DDBJ whole genome shotgun (WGS) entry which is preliminary data.</text>
</comment>
<dbReference type="OrthoDB" id="7869153at2"/>
<protein>
    <recommendedName>
        <fullName evidence="3">ATP-grasp domain-containing protein</fullName>
    </recommendedName>
</protein>
<keyword evidence="2" id="KW-1185">Reference proteome</keyword>
<evidence type="ECO:0000313" key="2">
    <source>
        <dbReference type="Proteomes" id="UP000037558"/>
    </source>
</evidence>
<organism evidence="1 2">
    <name type="scientific">Priestia koreensis</name>
    <dbReference type="NCBI Taxonomy" id="284581"/>
    <lineage>
        <taxon>Bacteria</taxon>
        <taxon>Bacillati</taxon>
        <taxon>Bacillota</taxon>
        <taxon>Bacilli</taxon>
        <taxon>Bacillales</taxon>
        <taxon>Bacillaceae</taxon>
        <taxon>Priestia</taxon>
    </lineage>
</organism>
<evidence type="ECO:0000313" key="1">
    <source>
        <dbReference type="EMBL" id="KOO47130.1"/>
    </source>
</evidence>
<evidence type="ECO:0008006" key="3">
    <source>
        <dbReference type="Google" id="ProtNLM"/>
    </source>
</evidence>
<accession>A0A0M0L7S8</accession>
<proteinExistence type="predicted"/>
<dbReference type="AlphaFoldDB" id="A0A0M0L7S8"/>
<dbReference type="STRING" id="284581.AMD01_07190"/>
<reference evidence="2" key="1">
    <citation type="submission" date="2015-08" db="EMBL/GenBank/DDBJ databases">
        <title>Fjat-14210 dsm16467.</title>
        <authorList>
            <person name="Liu B."/>
            <person name="Wang J."/>
            <person name="Zhu Y."/>
            <person name="Liu G."/>
            <person name="Chen Q."/>
            <person name="Chen Z."/>
            <person name="Lan J."/>
            <person name="Che J."/>
            <person name="Ge C."/>
            <person name="Shi H."/>
            <person name="Pan Z."/>
            <person name="Liu X."/>
        </authorList>
    </citation>
    <scope>NUCLEOTIDE SEQUENCE [LARGE SCALE GENOMIC DNA]</scope>
    <source>
        <strain evidence="2">DSM 16467</strain>
    </source>
</reference>
<name>A0A0M0L7S8_9BACI</name>
<dbReference type="InterPro" id="IPR026838">
    <property type="entry name" value="YheC/D"/>
</dbReference>
<dbReference type="Proteomes" id="UP000037558">
    <property type="component" value="Unassembled WGS sequence"/>
</dbReference>
<dbReference type="EMBL" id="LILC01000010">
    <property type="protein sequence ID" value="KOO47130.1"/>
    <property type="molecule type" value="Genomic_DNA"/>
</dbReference>
<gene>
    <name evidence="1" type="ORF">AMD01_07190</name>
</gene>